<dbReference type="CDD" id="cd05285">
    <property type="entry name" value="sorbitol_DH"/>
    <property type="match status" value="1"/>
</dbReference>
<dbReference type="GO" id="GO:0006062">
    <property type="term" value="P:sorbitol catabolic process"/>
    <property type="evidence" value="ECO:0007669"/>
    <property type="project" value="TreeGrafter"/>
</dbReference>
<dbReference type="Gene3D" id="3.40.50.720">
    <property type="entry name" value="NAD(P)-binding Rossmann-like Domain"/>
    <property type="match status" value="1"/>
</dbReference>
<dbReference type="InterPro" id="IPR013149">
    <property type="entry name" value="ADH-like_C"/>
</dbReference>
<evidence type="ECO:0000313" key="9">
    <source>
        <dbReference type="EMBL" id="ANG59281.1"/>
    </source>
</evidence>
<reference evidence="9" key="1">
    <citation type="journal article" date="2016" name="FEMS Yeast Res.">
        <title>Genomic analysis and D-xylose fermentation of three novel Spathaspora species: Spathaspora girioi sp. nov., Spathaspora hagerdaliae f. a., sp. nov., and Spathaspora gorwiae f. a., sp. nov.</title>
        <authorList>
            <person name="Lopes M.R."/>
            <person name="Morais C.G."/>
            <person name="Kominek J."/>
            <person name="Cadete R.M."/>
            <person name="Soares M.A."/>
            <person name="Uetanabaro A.P."/>
            <person name="Fonseca C."/>
            <person name="Lachance M.A."/>
            <person name="Hittinger C.T."/>
            <person name="Rosa C.A."/>
        </authorList>
    </citation>
    <scope>NUCLEOTIDE SEQUENCE</scope>
    <source>
        <strain evidence="9">UFMG-CM-Y-312T</strain>
    </source>
</reference>
<dbReference type="GO" id="GO:0003939">
    <property type="term" value="F:L-iditol 2-dehydrogenase (NAD+) activity"/>
    <property type="evidence" value="ECO:0007669"/>
    <property type="project" value="TreeGrafter"/>
</dbReference>
<dbReference type="InterPro" id="IPR011032">
    <property type="entry name" value="GroES-like_sf"/>
</dbReference>
<dbReference type="InterPro" id="IPR013154">
    <property type="entry name" value="ADH-like_N"/>
</dbReference>
<keyword evidence="5" id="KW-0560">Oxidoreductase</keyword>
<dbReference type="PANTHER" id="PTHR43161:SF9">
    <property type="entry name" value="SORBITOL DEHYDROGENASE"/>
    <property type="match status" value="1"/>
</dbReference>
<dbReference type="AlphaFoldDB" id="A0A173DUG4"/>
<evidence type="ECO:0000256" key="6">
    <source>
        <dbReference type="ARBA" id="ARBA00023027"/>
    </source>
</evidence>
<protein>
    <submittedName>
        <fullName evidence="9">Xylitol dehydrogenase</fullName>
    </submittedName>
</protein>
<dbReference type="SUPFAM" id="SSF51735">
    <property type="entry name" value="NAD(P)-binding Rossmann-fold domains"/>
    <property type="match status" value="1"/>
</dbReference>
<proteinExistence type="inferred from homology"/>
<accession>A0A173DUG4</accession>
<dbReference type="EMBL" id="KU672527">
    <property type="protein sequence ID" value="ANG59281.1"/>
    <property type="molecule type" value="Genomic_DNA"/>
</dbReference>
<evidence type="ECO:0000256" key="3">
    <source>
        <dbReference type="ARBA" id="ARBA00022723"/>
    </source>
</evidence>
<evidence type="ECO:0000259" key="8">
    <source>
        <dbReference type="SMART" id="SM00829"/>
    </source>
</evidence>
<dbReference type="PANTHER" id="PTHR43161">
    <property type="entry name" value="SORBITOL DEHYDROGENASE"/>
    <property type="match status" value="1"/>
</dbReference>
<name>A0A173DUG4_9ASCO</name>
<keyword evidence="6" id="KW-0520">NAD</keyword>
<keyword evidence="3 7" id="KW-0479">Metal-binding</keyword>
<evidence type="ECO:0000256" key="1">
    <source>
        <dbReference type="ARBA" id="ARBA00001947"/>
    </source>
</evidence>
<dbReference type="FunFam" id="3.40.50.720:FF:000068">
    <property type="entry name" value="Sorbitol dehydrogenase"/>
    <property type="match status" value="1"/>
</dbReference>
<feature type="domain" description="Enoyl reductase (ER)" evidence="8">
    <location>
        <begin position="13"/>
        <end position="363"/>
    </location>
</feature>
<comment type="cofactor">
    <cofactor evidence="1 7">
        <name>Zn(2+)</name>
        <dbReference type="ChEBI" id="CHEBI:29105"/>
    </cofactor>
</comment>
<dbReference type="Pfam" id="PF08240">
    <property type="entry name" value="ADH_N"/>
    <property type="match status" value="1"/>
</dbReference>
<dbReference type="SMART" id="SM00829">
    <property type="entry name" value="PKS_ER"/>
    <property type="match status" value="1"/>
</dbReference>
<dbReference type="Gene3D" id="3.90.180.10">
    <property type="entry name" value="Medium-chain alcohol dehydrogenases, catalytic domain"/>
    <property type="match status" value="1"/>
</dbReference>
<dbReference type="InterPro" id="IPR002328">
    <property type="entry name" value="ADH_Zn_CS"/>
</dbReference>
<evidence type="ECO:0000256" key="2">
    <source>
        <dbReference type="ARBA" id="ARBA00008072"/>
    </source>
</evidence>
<keyword evidence="4 7" id="KW-0862">Zinc</keyword>
<evidence type="ECO:0000256" key="7">
    <source>
        <dbReference type="RuleBase" id="RU361277"/>
    </source>
</evidence>
<evidence type="ECO:0000256" key="5">
    <source>
        <dbReference type="ARBA" id="ARBA00023002"/>
    </source>
</evidence>
<dbReference type="InterPro" id="IPR020843">
    <property type="entry name" value="ER"/>
</dbReference>
<dbReference type="InterPro" id="IPR036291">
    <property type="entry name" value="NAD(P)-bd_dom_sf"/>
</dbReference>
<comment type="similarity">
    <text evidence="2 7">Belongs to the zinc-containing alcohol dehydrogenase family.</text>
</comment>
<dbReference type="PROSITE" id="PS00059">
    <property type="entry name" value="ADH_ZINC"/>
    <property type="match status" value="1"/>
</dbReference>
<sequence>MTSSTPNPSLVLNKIDDISFETYEAPEIVEPTDVIVEVKKTGICGSDIHYYAHGKIGPFVLTKPMVLGHESSGIVSKIGSGVTTLKVGDKVAIEPGVPSRFSKEYKAGKYNLCPHMCFAATPNSTEGEPNPPGTLCKYYKSPEDFLVKLPEHVSLELGAMVEPLSVGVHACKLGNVKFGDHVAVFGAGPVGLLTAATAKAMGAAKVIIVDIFDNKLQMAKDIGAVTHTFNSKTGGDYKDLIAAFDDVRPNVILECTGAEPCIVMGVLAAAPGGRFVQVGNAGASVLFPITEFATKELTLFGSFRYDNGDYETAVGIFDKNYENGKDKAPIDFEKLITHRFKFEDAITAYDTVRAGNGAVKCLIDGPL</sequence>
<dbReference type="GO" id="GO:0008270">
    <property type="term" value="F:zinc ion binding"/>
    <property type="evidence" value="ECO:0007669"/>
    <property type="project" value="InterPro"/>
</dbReference>
<dbReference type="InterPro" id="IPR045306">
    <property type="entry name" value="SDH-like"/>
</dbReference>
<evidence type="ECO:0000256" key="4">
    <source>
        <dbReference type="ARBA" id="ARBA00022833"/>
    </source>
</evidence>
<dbReference type="SUPFAM" id="SSF50129">
    <property type="entry name" value="GroES-like"/>
    <property type="match status" value="1"/>
</dbReference>
<dbReference type="Pfam" id="PF00107">
    <property type="entry name" value="ADH_zinc_N"/>
    <property type="match status" value="1"/>
</dbReference>
<organism evidence="9">
    <name type="scientific">Spathaspora gorwiae</name>
    <dbReference type="NCBI Taxonomy" id="1852163"/>
    <lineage>
        <taxon>Eukaryota</taxon>
        <taxon>Fungi</taxon>
        <taxon>Dikarya</taxon>
        <taxon>Ascomycota</taxon>
        <taxon>Saccharomycotina</taxon>
        <taxon>Pichiomycetes</taxon>
        <taxon>Debaryomycetaceae</taxon>
        <taxon>Spathaspora</taxon>
    </lineage>
</organism>